<dbReference type="EMBL" id="PJKA01000013">
    <property type="protein sequence ID" value="PNC17061.1"/>
    <property type="molecule type" value="Genomic_DNA"/>
</dbReference>
<evidence type="ECO:0000256" key="2">
    <source>
        <dbReference type="RuleBase" id="RU363072"/>
    </source>
</evidence>
<feature type="chain" id="PRO_5017845833" description="Carbohydrate porin" evidence="2">
    <location>
        <begin position="20"/>
        <end position="439"/>
    </location>
</feature>
<proteinExistence type="inferred from homology"/>
<dbReference type="Pfam" id="PF04966">
    <property type="entry name" value="OprB"/>
    <property type="match status" value="1"/>
</dbReference>
<dbReference type="AlphaFoldDB" id="A0A2N8HB22"/>
<dbReference type="Gene3D" id="2.40.160.180">
    <property type="entry name" value="Carbohydrate-selective porin OprB"/>
    <property type="match status" value="1"/>
</dbReference>
<gene>
    <name evidence="3" type="ORF">CXU22_10490</name>
</gene>
<accession>A0A2N8HB22</accession>
<evidence type="ECO:0000313" key="3">
    <source>
        <dbReference type="EMBL" id="PNC17061.1"/>
    </source>
</evidence>
<dbReference type="OrthoDB" id="197603at2"/>
<evidence type="ECO:0008006" key="5">
    <source>
        <dbReference type="Google" id="ProtNLM"/>
    </source>
</evidence>
<comment type="caution">
    <text evidence="3">The sequence shown here is derived from an EMBL/GenBank/DDBJ whole genome shotgun (WGS) entry which is preliminary data.</text>
</comment>
<sequence length="439" mass="47710">MKKRYMIPALLACSGFCMAGTASVAATAAVPAAEEAEGKGSILDDIDLFGDEYGDESTPIPNDLLTRALTDLHQGAYEKAGFQFLVEQAFLYTRGHHAAANDETAGSSQSWYKFHAQAGLQLFRSSRNQGTWIKSELSGSVALNRHTHRTTLDDSWGASGPANCDVFEDGYFYLPELLLSQGFMDGQLVIMGGMINQTNYFDANTYANTTFGQFGGAPFVNNQVLPLGDSNFGFVGQYQFNENWFIQVGGNMMDNEPRRNPFHHTTGKSFNLLGEIGWTHEKAFGIGTGTYRLQPFMFHADGKNHGGVAFNLEQDLGSSPFALFARAGWSSAECGNICGAEAQASAGVIFKKPLEVMAGLKEADGNFLGVGFSVSKPDSGTLAETRPGHDREMILECTYSFSITPYCLIQPSYQYVKNPSGRDDVNSANILSVQCVVTF</sequence>
<protein>
    <recommendedName>
        <fullName evidence="5">Carbohydrate porin</fullName>
    </recommendedName>
</protein>
<dbReference type="Proteomes" id="UP000236000">
    <property type="component" value="Unassembled WGS sequence"/>
</dbReference>
<keyword evidence="2" id="KW-0732">Signal</keyword>
<feature type="signal peptide" evidence="2">
    <location>
        <begin position="1"/>
        <end position="19"/>
    </location>
</feature>
<comment type="similarity">
    <text evidence="1 2">Belongs to the OprB family.</text>
</comment>
<dbReference type="RefSeq" id="WP_102715249.1">
    <property type="nucleotide sequence ID" value="NZ_PJKA01000013.1"/>
</dbReference>
<dbReference type="GO" id="GO:0015288">
    <property type="term" value="F:porin activity"/>
    <property type="evidence" value="ECO:0007669"/>
    <property type="project" value="InterPro"/>
</dbReference>
<reference evidence="3 4" key="1">
    <citation type="journal article" date="2017" name="BMC Genomics">
        <title>Genome sequencing of 39 Akkermansia muciniphila isolates reveals its population structure, genomic and functional diverisity, and global distribution in mammalian gut microbiotas.</title>
        <authorList>
            <person name="Guo X."/>
            <person name="Li S."/>
            <person name="Zhang J."/>
            <person name="Wu F."/>
            <person name="Li X."/>
            <person name="Wu D."/>
            <person name="Zhang M."/>
            <person name="Ou Z."/>
            <person name="Jie Z."/>
            <person name="Yan Q."/>
            <person name="Li P."/>
            <person name="Yi J."/>
            <person name="Peng Y."/>
        </authorList>
    </citation>
    <scope>NUCLEOTIDE SEQUENCE [LARGE SCALE GENOMIC DNA]</scope>
    <source>
        <strain evidence="3 4">GP24</strain>
    </source>
</reference>
<name>A0A2N8HB22_9BACT</name>
<evidence type="ECO:0000313" key="4">
    <source>
        <dbReference type="Proteomes" id="UP000236000"/>
    </source>
</evidence>
<dbReference type="GO" id="GO:0008643">
    <property type="term" value="P:carbohydrate transport"/>
    <property type="evidence" value="ECO:0007669"/>
    <property type="project" value="InterPro"/>
</dbReference>
<evidence type="ECO:0000256" key="1">
    <source>
        <dbReference type="ARBA" id="ARBA00008769"/>
    </source>
</evidence>
<organism evidence="3 4">
    <name type="scientific">Akkermansia muciniphila</name>
    <dbReference type="NCBI Taxonomy" id="239935"/>
    <lineage>
        <taxon>Bacteria</taxon>
        <taxon>Pseudomonadati</taxon>
        <taxon>Verrucomicrobiota</taxon>
        <taxon>Verrucomicrobiia</taxon>
        <taxon>Verrucomicrobiales</taxon>
        <taxon>Akkermansiaceae</taxon>
        <taxon>Akkermansia</taxon>
    </lineage>
</organism>
<dbReference type="GO" id="GO:0016020">
    <property type="term" value="C:membrane"/>
    <property type="evidence" value="ECO:0007669"/>
    <property type="project" value="InterPro"/>
</dbReference>
<dbReference type="InterPro" id="IPR038673">
    <property type="entry name" value="OprB_sf"/>
</dbReference>
<dbReference type="InterPro" id="IPR007049">
    <property type="entry name" value="Carb-sel_porin_OprB"/>
</dbReference>